<evidence type="ECO:0000313" key="7">
    <source>
        <dbReference type="Proteomes" id="UP000032735"/>
    </source>
</evidence>
<organism evidence="6 7">
    <name type="scientific">Xenorhabdus poinarii G6</name>
    <dbReference type="NCBI Taxonomy" id="1354304"/>
    <lineage>
        <taxon>Bacteria</taxon>
        <taxon>Pseudomonadati</taxon>
        <taxon>Pseudomonadota</taxon>
        <taxon>Gammaproteobacteria</taxon>
        <taxon>Enterobacterales</taxon>
        <taxon>Morganellaceae</taxon>
        <taxon>Xenorhabdus</taxon>
    </lineage>
</organism>
<dbReference type="Gene3D" id="3.30.310.230">
    <property type="entry name" value="Sigma factor-binding protein Crl monomer"/>
    <property type="match status" value="1"/>
</dbReference>
<dbReference type="Proteomes" id="UP000032735">
    <property type="component" value="Chromosome"/>
</dbReference>
<dbReference type="KEGG" id="xpo:XPG1_2495"/>
<protein>
    <recommendedName>
        <fullName evidence="5">Sigma factor-binding protein Crl</fullName>
    </recommendedName>
</protein>
<name>A0A068R4F8_9GAMM</name>
<keyword evidence="1 5" id="KW-0963">Cytoplasm</keyword>
<evidence type="ECO:0000313" key="6">
    <source>
        <dbReference type="EMBL" id="CDG22147.1"/>
    </source>
</evidence>
<keyword evidence="4 5" id="KW-0804">Transcription</keyword>
<dbReference type="HOGENOM" id="CLU_136773_0_0_6"/>
<dbReference type="EMBL" id="FO704551">
    <property type="protein sequence ID" value="CDG22147.1"/>
    <property type="molecule type" value="Genomic_DNA"/>
</dbReference>
<comment type="similarity">
    <text evidence="5">Belongs to the Crl family.</text>
</comment>
<proteinExistence type="inferred from homology"/>
<sequence>MTLPTSYSKNRLLKRFSALGPYVRELKCQNGYFFFDCLAVCVSAKVTPEKREFWGWWLELEEQDQGFVYNYQIGLFDKHGEWHVMGIKKKSDLEHLESTLQTFHQRLADAFDTLKLTLIPSENTATLQTQVIA</sequence>
<keyword evidence="7" id="KW-1185">Reference proteome</keyword>
<comment type="function">
    <text evidence="5">Binds to the sigma-S subunit of RNA polymerase, activating expression of sigma-S-regulated genes. Stimulates RNA polymerase holoenzyme formation and may bind to several other sigma factors, such as sigma-70 and sigma-32.</text>
</comment>
<evidence type="ECO:0000256" key="1">
    <source>
        <dbReference type="ARBA" id="ARBA00022490"/>
    </source>
</evidence>
<dbReference type="NCBIfam" id="NF008217">
    <property type="entry name" value="PRK10984.1"/>
    <property type="match status" value="1"/>
</dbReference>
<dbReference type="RefSeq" id="WP_045959150.1">
    <property type="nucleotide sequence ID" value="NZ_FO704551.1"/>
</dbReference>
<dbReference type="GO" id="GO:0045893">
    <property type="term" value="P:positive regulation of DNA-templated transcription"/>
    <property type="evidence" value="ECO:0007669"/>
    <property type="project" value="UniProtKB-UniRule"/>
</dbReference>
<evidence type="ECO:0000256" key="2">
    <source>
        <dbReference type="ARBA" id="ARBA00023015"/>
    </source>
</evidence>
<gene>
    <name evidence="5 6" type="primary">crl</name>
    <name evidence="6" type="ORF">XPG1_2495</name>
</gene>
<feature type="region of interest" description="Essential for activity" evidence="5">
    <location>
        <begin position="99"/>
        <end position="122"/>
    </location>
</feature>
<dbReference type="AlphaFoldDB" id="A0A068R4F8"/>
<dbReference type="Pfam" id="PF07417">
    <property type="entry name" value="Crl"/>
    <property type="match status" value="1"/>
</dbReference>
<dbReference type="InterPro" id="IPR009986">
    <property type="entry name" value="Tscrpt_reg_Crl"/>
</dbReference>
<keyword evidence="3 5" id="KW-0010">Activator</keyword>
<dbReference type="GO" id="GO:0005737">
    <property type="term" value="C:cytoplasm"/>
    <property type="evidence" value="ECO:0007669"/>
    <property type="project" value="UniProtKB-SubCell"/>
</dbReference>
<dbReference type="HAMAP" id="MF_01178">
    <property type="entry name" value="Crl"/>
    <property type="match status" value="1"/>
</dbReference>
<keyword evidence="2 5" id="KW-0805">Transcription regulation</keyword>
<evidence type="ECO:0000256" key="3">
    <source>
        <dbReference type="ARBA" id="ARBA00023159"/>
    </source>
</evidence>
<evidence type="ECO:0000256" key="5">
    <source>
        <dbReference type="HAMAP-Rule" id="MF_01178"/>
    </source>
</evidence>
<accession>A0A068R4F8</accession>
<comment type="subcellular location">
    <subcellularLocation>
        <location evidence="5">Cytoplasm</location>
    </subcellularLocation>
</comment>
<dbReference type="OrthoDB" id="6428303at2"/>
<reference evidence="6 7" key="1">
    <citation type="submission" date="2013-07" db="EMBL/GenBank/DDBJ databases">
        <authorList>
            <person name="Genoscope - CEA"/>
        </authorList>
    </citation>
    <scope>NUCLEOTIDE SEQUENCE [LARGE SCALE GENOMIC DNA]</scope>
    <source>
        <strain evidence="6 7">G6</strain>
    </source>
</reference>
<dbReference type="STRING" id="1354304.XPG1_2495"/>
<evidence type="ECO:0000256" key="4">
    <source>
        <dbReference type="ARBA" id="ARBA00023163"/>
    </source>
</evidence>
<dbReference type="InterPro" id="IPR038208">
    <property type="entry name" value="Tscrpt_reg_Crl_sf"/>
</dbReference>